<evidence type="ECO:0000313" key="1">
    <source>
        <dbReference type="EMBL" id="GGW23692.1"/>
    </source>
</evidence>
<evidence type="ECO:0000313" key="2">
    <source>
        <dbReference type="Proteomes" id="UP000655443"/>
    </source>
</evidence>
<name>A0A918IN18_9ACTN</name>
<accession>A0A918IN18</accession>
<proteinExistence type="predicted"/>
<organism evidence="1 2">
    <name type="scientific">Streptomyces alanosinicus</name>
    <dbReference type="NCBI Taxonomy" id="68171"/>
    <lineage>
        <taxon>Bacteria</taxon>
        <taxon>Bacillati</taxon>
        <taxon>Actinomycetota</taxon>
        <taxon>Actinomycetes</taxon>
        <taxon>Kitasatosporales</taxon>
        <taxon>Streptomycetaceae</taxon>
        <taxon>Streptomyces</taxon>
    </lineage>
</organism>
<gene>
    <name evidence="1" type="ORF">GCM10010339_93520</name>
</gene>
<protein>
    <submittedName>
        <fullName evidence="1">Uncharacterized protein</fullName>
    </submittedName>
</protein>
<comment type="caution">
    <text evidence="1">The sequence shown here is derived from an EMBL/GenBank/DDBJ whole genome shotgun (WGS) entry which is preliminary data.</text>
</comment>
<dbReference type="Proteomes" id="UP000655443">
    <property type="component" value="Unassembled WGS sequence"/>
</dbReference>
<keyword evidence="2" id="KW-1185">Reference proteome</keyword>
<dbReference type="EMBL" id="BMVG01000082">
    <property type="protein sequence ID" value="GGW23692.1"/>
    <property type="molecule type" value="Genomic_DNA"/>
</dbReference>
<dbReference type="AlphaFoldDB" id="A0A918IN18"/>
<reference evidence="1" key="1">
    <citation type="journal article" date="2014" name="Int. J. Syst. Evol. Microbiol.">
        <title>Complete genome sequence of Corynebacterium casei LMG S-19264T (=DSM 44701T), isolated from a smear-ripened cheese.</title>
        <authorList>
            <consortium name="US DOE Joint Genome Institute (JGI-PGF)"/>
            <person name="Walter F."/>
            <person name="Albersmeier A."/>
            <person name="Kalinowski J."/>
            <person name="Ruckert C."/>
        </authorList>
    </citation>
    <scope>NUCLEOTIDE SEQUENCE</scope>
    <source>
        <strain evidence="1">JCM 4714</strain>
    </source>
</reference>
<reference evidence="1" key="2">
    <citation type="submission" date="2020-09" db="EMBL/GenBank/DDBJ databases">
        <authorList>
            <person name="Sun Q."/>
            <person name="Ohkuma M."/>
        </authorList>
    </citation>
    <scope>NUCLEOTIDE SEQUENCE</scope>
    <source>
        <strain evidence="1">JCM 4714</strain>
    </source>
</reference>
<sequence>MAPTPGTGSDGVPPGGLDAITVKTQIAPQPVSRHRAQLLRVGPALPRIDNRLGDPYSIVTEMNDDSNREVAQVIKADDFIASTQVISLLLTQLTENQTSCWGPRPVSPRHRGGAQARRDRHRLVGLGQVHSPVECPFDRLFR</sequence>